<sequence>MPPRVVLRGVNDKNGKGRRTARERLAAEREQLRTREKRRRNLLVGVAVVGVMGLAAVVGVLAANAGGDKSDSAGPVVAPKGAVGKGALAIPVGQEGAKSTLTVWEDFRCPACKQFETTFRPTLQALAARGQLRIQYHLVTLIDDNAGGSGSLHAANAAACAQEAGRFPRYHDVLYDNQPAETQDSYADNGTLLRLADKVGGLSTPAFRKCVEDGTHNGWVAKSDKAFQESTFQGTPTVLLNGRNVFGRQGDPLTPQKLRQMVEAADR</sequence>
<keyword evidence="4" id="KW-1015">Disulfide bond</keyword>
<keyword evidence="6" id="KW-0812">Transmembrane</keyword>
<dbReference type="EMBL" id="BNCD01000003">
    <property type="protein sequence ID" value="GHH74072.1"/>
    <property type="molecule type" value="Genomic_DNA"/>
</dbReference>
<comment type="caution">
    <text evidence="8">The sequence shown here is derived from an EMBL/GenBank/DDBJ whole genome shotgun (WGS) entry which is preliminary data.</text>
</comment>
<dbReference type="SUPFAM" id="SSF52833">
    <property type="entry name" value="Thioredoxin-like"/>
    <property type="match status" value="1"/>
</dbReference>
<feature type="transmembrane region" description="Helical" evidence="6">
    <location>
        <begin position="42"/>
        <end position="63"/>
    </location>
</feature>
<gene>
    <name evidence="8" type="ORF">GCM10018793_14410</name>
</gene>
<keyword evidence="6" id="KW-1133">Transmembrane helix</keyword>
<organism evidence="8 9">
    <name type="scientific">Streptomyces sulfonofaciens</name>
    <dbReference type="NCBI Taxonomy" id="68272"/>
    <lineage>
        <taxon>Bacteria</taxon>
        <taxon>Bacillati</taxon>
        <taxon>Actinomycetota</taxon>
        <taxon>Actinomycetes</taxon>
        <taxon>Kitasatosporales</taxon>
        <taxon>Streptomycetaceae</taxon>
        <taxon>Streptomyces</taxon>
    </lineage>
</organism>
<dbReference type="InterPro" id="IPR012336">
    <property type="entry name" value="Thioredoxin-like_fold"/>
</dbReference>
<dbReference type="PANTHER" id="PTHR13887">
    <property type="entry name" value="GLUTATHIONE S-TRANSFERASE KAPPA"/>
    <property type="match status" value="1"/>
</dbReference>
<evidence type="ECO:0000256" key="3">
    <source>
        <dbReference type="ARBA" id="ARBA00023002"/>
    </source>
</evidence>
<accession>A0A919FX10</accession>
<evidence type="ECO:0000256" key="4">
    <source>
        <dbReference type="ARBA" id="ARBA00023157"/>
    </source>
</evidence>
<proteinExistence type="inferred from homology"/>
<evidence type="ECO:0000256" key="1">
    <source>
        <dbReference type="ARBA" id="ARBA00005791"/>
    </source>
</evidence>
<evidence type="ECO:0000259" key="7">
    <source>
        <dbReference type="Pfam" id="PF13462"/>
    </source>
</evidence>
<protein>
    <submittedName>
        <fullName evidence="8">Membrane protein</fullName>
    </submittedName>
</protein>
<keyword evidence="6" id="KW-0472">Membrane</keyword>
<dbReference type="Proteomes" id="UP000603708">
    <property type="component" value="Unassembled WGS sequence"/>
</dbReference>
<feature type="domain" description="Thioredoxin-like fold" evidence="7">
    <location>
        <begin position="92"/>
        <end position="263"/>
    </location>
</feature>
<name>A0A919FX10_9ACTN</name>
<reference evidence="8" key="2">
    <citation type="submission" date="2020-09" db="EMBL/GenBank/DDBJ databases">
        <authorList>
            <person name="Sun Q."/>
            <person name="Ohkuma M."/>
        </authorList>
    </citation>
    <scope>NUCLEOTIDE SEQUENCE</scope>
    <source>
        <strain evidence="8">JCM 5069</strain>
    </source>
</reference>
<reference evidence="8" key="1">
    <citation type="journal article" date="2014" name="Int. J. Syst. Evol. Microbiol.">
        <title>Complete genome sequence of Corynebacterium casei LMG S-19264T (=DSM 44701T), isolated from a smear-ripened cheese.</title>
        <authorList>
            <consortium name="US DOE Joint Genome Institute (JGI-PGF)"/>
            <person name="Walter F."/>
            <person name="Albersmeier A."/>
            <person name="Kalinowski J."/>
            <person name="Ruckert C."/>
        </authorList>
    </citation>
    <scope>NUCLEOTIDE SEQUENCE</scope>
    <source>
        <strain evidence="8">JCM 5069</strain>
    </source>
</reference>
<dbReference type="Gene3D" id="3.40.30.10">
    <property type="entry name" value="Glutaredoxin"/>
    <property type="match status" value="1"/>
</dbReference>
<dbReference type="GO" id="GO:0016491">
    <property type="term" value="F:oxidoreductase activity"/>
    <property type="evidence" value="ECO:0007669"/>
    <property type="project" value="UniProtKB-KW"/>
</dbReference>
<evidence type="ECO:0000256" key="6">
    <source>
        <dbReference type="SAM" id="Phobius"/>
    </source>
</evidence>
<keyword evidence="5" id="KW-0676">Redox-active center</keyword>
<dbReference type="AlphaFoldDB" id="A0A919FX10"/>
<keyword evidence="9" id="KW-1185">Reference proteome</keyword>
<dbReference type="Pfam" id="PF13462">
    <property type="entry name" value="Thioredoxin_4"/>
    <property type="match status" value="1"/>
</dbReference>
<evidence type="ECO:0000256" key="5">
    <source>
        <dbReference type="ARBA" id="ARBA00023284"/>
    </source>
</evidence>
<dbReference type="CDD" id="cd02972">
    <property type="entry name" value="DsbA_family"/>
    <property type="match status" value="1"/>
</dbReference>
<evidence type="ECO:0000313" key="8">
    <source>
        <dbReference type="EMBL" id="GHH74072.1"/>
    </source>
</evidence>
<keyword evidence="3" id="KW-0560">Oxidoreductase</keyword>
<comment type="similarity">
    <text evidence="1">Belongs to the thioredoxin family. DsbA subfamily.</text>
</comment>
<keyword evidence="2" id="KW-0732">Signal</keyword>
<evidence type="ECO:0000256" key="2">
    <source>
        <dbReference type="ARBA" id="ARBA00022729"/>
    </source>
</evidence>
<dbReference type="InterPro" id="IPR036249">
    <property type="entry name" value="Thioredoxin-like_sf"/>
</dbReference>
<dbReference type="PANTHER" id="PTHR13887:SF14">
    <property type="entry name" value="DISULFIDE BOND FORMATION PROTEIN D"/>
    <property type="match status" value="1"/>
</dbReference>
<evidence type="ECO:0000313" key="9">
    <source>
        <dbReference type="Proteomes" id="UP000603708"/>
    </source>
</evidence>